<reference evidence="1 2" key="1">
    <citation type="journal article" date="2020" name="Nature">
        <title>Six reference-quality genomes reveal evolution of bat adaptations.</title>
        <authorList>
            <person name="Jebb D."/>
            <person name="Huang Z."/>
            <person name="Pippel M."/>
            <person name="Hughes G.M."/>
            <person name="Lavrichenko K."/>
            <person name="Devanna P."/>
            <person name="Winkler S."/>
            <person name="Jermiin L.S."/>
            <person name="Skirmuntt E.C."/>
            <person name="Katzourakis A."/>
            <person name="Burkitt-Gray L."/>
            <person name="Ray D.A."/>
            <person name="Sullivan K.A.M."/>
            <person name="Roscito J.G."/>
            <person name="Kirilenko B.M."/>
            <person name="Davalos L.M."/>
            <person name="Corthals A.P."/>
            <person name="Power M.L."/>
            <person name="Jones G."/>
            <person name="Ransome R.D."/>
            <person name="Dechmann D.K.N."/>
            <person name="Locatelli A.G."/>
            <person name="Puechmaille S.J."/>
            <person name="Fedrigo O."/>
            <person name="Jarvis E.D."/>
            <person name="Hiller M."/>
            <person name="Vernes S.C."/>
            <person name="Myers E.W."/>
            <person name="Teeling E.C."/>
        </authorList>
    </citation>
    <scope>NUCLEOTIDE SEQUENCE [LARGE SCALE GENOMIC DNA]</scope>
    <source>
        <strain evidence="1">MRouAeg1</strain>
        <tissue evidence="1">Muscle</tissue>
    </source>
</reference>
<proteinExistence type="predicted"/>
<sequence length="130" mass="14469">MMSLFSQNLLLSSKEISTKYHPNSKDSLSSYEMACSGAVCNSHQRKGASLSPEISAPNLPSLIQGTHHAHGILLMFSSPLETKISHRGRPTWNVFLRVLHTVYNDNDIMIANTVPSISPPRNREMCQPHK</sequence>
<gene>
    <name evidence="1" type="ORF">HJG63_007891</name>
</gene>
<name>A0A7J8KB24_ROUAE</name>
<dbReference type="Proteomes" id="UP000593571">
    <property type="component" value="Unassembled WGS sequence"/>
</dbReference>
<dbReference type="EMBL" id="JACASE010000001">
    <property type="protein sequence ID" value="KAF6506038.1"/>
    <property type="molecule type" value="Genomic_DNA"/>
</dbReference>
<protein>
    <submittedName>
        <fullName evidence="1">Uncharacterized protein</fullName>
    </submittedName>
</protein>
<evidence type="ECO:0000313" key="1">
    <source>
        <dbReference type="EMBL" id="KAF6506038.1"/>
    </source>
</evidence>
<keyword evidence="2" id="KW-1185">Reference proteome</keyword>
<dbReference type="AlphaFoldDB" id="A0A7J8KB24"/>
<comment type="caution">
    <text evidence="1">The sequence shown here is derived from an EMBL/GenBank/DDBJ whole genome shotgun (WGS) entry which is preliminary data.</text>
</comment>
<organism evidence="1 2">
    <name type="scientific">Rousettus aegyptiacus</name>
    <name type="common">Egyptian fruit bat</name>
    <name type="synonym">Pteropus aegyptiacus</name>
    <dbReference type="NCBI Taxonomy" id="9407"/>
    <lineage>
        <taxon>Eukaryota</taxon>
        <taxon>Metazoa</taxon>
        <taxon>Chordata</taxon>
        <taxon>Craniata</taxon>
        <taxon>Vertebrata</taxon>
        <taxon>Euteleostomi</taxon>
        <taxon>Mammalia</taxon>
        <taxon>Eutheria</taxon>
        <taxon>Laurasiatheria</taxon>
        <taxon>Chiroptera</taxon>
        <taxon>Yinpterochiroptera</taxon>
        <taxon>Pteropodoidea</taxon>
        <taxon>Pteropodidae</taxon>
        <taxon>Rousettinae</taxon>
        <taxon>Rousettus</taxon>
    </lineage>
</organism>
<accession>A0A7J8KB24</accession>
<evidence type="ECO:0000313" key="2">
    <source>
        <dbReference type="Proteomes" id="UP000593571"/>
    </source>
</evidence>